<dbReference type="InterPro" id="IPR000276">
    <property type="entry name" value="GPCR_Rhodpsn"/>
</dbReference>
<dbReference type="GO" id="GO:0004930">
    <property type="term" value="F:G protein-coupled receptor activity"/>
    <property type="evidence" value="ECO:0007669"/>
    <property type="project" value="UniProtKB-KW"/>
</dbReference>
<dbReference type="AlphaFoldDB" id="A0A8V5G7U6"/>
<name>A0A8V5G7U6_MELUD</name>
<protein>
    <submittedName>
        <fullName evidence="11">Uncharacterized protein</fullName>
    </submittedName>
</protein>
<comment type="similarity">
    <text evidence="9">Belongs to the G-protein coupled receptor 1 family. Mas subfamily.</text>
</comment>
<dbReference type="PANTHER" id="PTHR11334">
    <property type="entry name" value="MAS-RELATED G-PROTEIN COUPLED RECEPTOR"/>
    <property type="match status" value="1"/>
</dbReference>
<organism evidence="11 12">
    <name type="scientific">Melopsittacus undulatus</name>
    <name type="common">Budgerigar</name>
    <name type="synonym">Psittacus undulatus</name>
    <dbReference type="NCBI Taxonomy" id="13146"/>
    <lineage>
        <taxon>Eukaryota</taxon>
        <taxon>Metazoa</taxon>
        <taxon>Chordata</taxon>
        <taxon>Craniata</taxon>
        <taxon>Vertebrata</taxon>
        <taxon>Euteleostomi</taxon>
        <taxon>Archelosauria</taxon>
        <taxon>Archosauria</taxon>
        <taxon>Dinosauria</taxon>
        <taxon>Saurischia</taxon>
        <taxon>Theropoda</taxon>
        <taxon>Coelurosauria</taxon>
        <taxon>Aves</taxon>
        <taxon>Neognathae</taxon>
        <taxon>Neoaves</taxon>
        <taxon>Telluraves</taxon>
        <taxon>Australaves</taxon>
        <taxon>Psittaciformes</taxon>
        <taxon>Psittaculidae</taxon>
        <taxon>Melopsittacus</taxon>
    </lineage>
</organism>
<evidence type="ECO:0000256" key="2">
    <source>
        <dbReference type="ARBA" id="ARBA00022475"/>
    </source>
</evidence>
<keyword evidence="5 10" id="KW-0297">G-protein coupled receptor</keyword>
<dbReference type="Proteomes" id="UP000694405">
    <property type="component" value="Chromosome 4"/>
</dbReference>
<accession>A0A8V5G7U6</accession>
<dbReference type="InterPro" id="IPR017452">
    <property type="entry name" value="GPCR_Rhodpsn_7TM"/>
</dbReference>
<dbReference type="Ensembl" id="ENSMUNT00000030373.1">
    <property type="protein sequence ID" value="ENSMUNP00000025266.1"/>
    <property type="gene ID" value="ENSMUNG00000018810.1"/>
</dbReference>
<evidence type="ECO:0000313" key="11">
    <source>
        <dbReference type="Ensembl" id="ENSMUNP00000025266.1"/>
    </source>
</evidence>
<evidence type="ECO:0000256" key="9">
    <source>
        <dbReference type="ARBA" id="ARBA00061394"/>
    </source>
</evidence>
<reference evidence="11" key="2">
    <citation type="submission" date="2025-08" db="UniProtKB">
        <authorList>
            <consortium name="Ensembl"/>
        </authorList>
    </citation>
    <scope>IDENTIFICATION</scope>
</reference>
<keyword evidence="2" id="KW-1003">Cell membrane</keyword>
<dbReference type="InterPro" id="IPR026234">
    <property type="entry name" value="MRGPCRFAMILY"/>
</dbReference>
<evidence type="ECO:0000256" key="6">
    <source>
        <dbReference type="ARBA" id="ARBA00023136"/>
    </source>
</evidence>
<reference evidence="11" key="1">
    <citation type="submission" date="2020-03" db="EMBL/GenBank/DDBJ databases">
        <title>Melopsittacus undulatus (budgerigar) genome, bMelUnd1, maternal haplotype with Z.</title>
        <authorList>
            <person name="Gedman G."/>
            <person name="Mountcastle J."/>
            <person name="Haase B."/>
            <person name="Formenti G."/>
            <person name="Wright T."/>
            <person name="Apodaca J."/>
            <person name="Pelan S."/>
            <person name="Chow W."/>
            <person name="Rhie A."/>
            <person name="Howe K."/>
            <person name="Fedrigo O."/>
            <person name="Jarvis E.D."/>
        </authorList>
    </citation>
    <scope>NUCLEOTIDE SEQUENCE [LARGE SCALE GENOMIC DNA]</scope>
</reference>
<evidence type="ECO:0000256" key="5">
    <source>
        <dbReference type="ARBA" id="ARBA00023040"/>
    </source>
</evidence>
<reference evidence="11" key="3">
    <citation type="submission" date="2025-09" db="UniProtKB">
        <authorList>
            <consortium name="Ensembl"/>
        </authorList>
    </citation>
    <scope>IDENTIFICATION</scope>
</reference>
<sequence>MCGQSCGAQARGRGQSRARWPRKHPQRLCAAEAGGPCAGAPAAALLAGAAGGGGGRGRRWPPRAGSFSMEDSNARDLSLNYTHDGNWSYEWDTENSCGDSFDGYVVFFLACMVICVFGLVGNGIVLCFLGFQMKRNPFTVYILNLAVADCSMLLVYFLFILGFLNTSIICFGLYSFLPFFRKYIHTVPFLCHFFVLSSLGLLTAISTERSVSVIFPIWYRCHRPKHLSGIVSGVLWASVSSFMLSIYLCYVFRQRYGTLFGSLITVYSVILSFLMLISNVSMVIRLRCGSQRRSLGKLYVAVVLNVIFFFAFGMPFSVNAILLLLHNDIFFNEEMVLVLALLNSSINPVIYFLVGSWRQRRFQGSIKVALRRVFEEKGRSKEESPVPEGIPMESTAQGPAGQGEA</sequence>
<keyword evidence="8 10" id="KW-0807">Transducer</keyword>
<evidence type="ECO:0000256" key="8">
    <source>
        <dbReference type="ARBA" id="ARBA00023224"/>
    </source>
</evidence>
<keyword evidence="4" id="KW-1133">Transmembrane helix</keyword>
<evidence type="ECO:0000256" key="1">
    <source>
        <dbReference type="ARBA" id="ARBA00004651"/>
    </source>
</evidence>
<dbReference type="PRINTS" id="PR00237">
    <property type="entry name" value="GPCRRHODOPSN"/>
</dbReference>
<evidence type="ECO:0000256" key="3">
    <source>
        <dbReference type="ARBA" id="ARBA00022692"/>
    </source>
</evidence>
<keyword evidence="12" id="KW-1185">Reference proteome</keyword>
<dbReference type="PROSITE" id="PS00237">
    <property type="entry name" value="G_PROTEIN_RECEP_F1_1"/>
    <property type="match status" value="1"/>
</dbReference>
<dbReference type="PRINTS" id="PR02108">
    <property type="entry name" value="MRGPCRFAMILY"/>
</dbReference>
<evidence type="ECO:0000313" key="12">
    <source>
        <dbReference type="Proteomes" id="UP000694405"/>
    </source>
</evidence>
<dbReference type="FunFam" id="1.20.1070.10:FF:000193">
    <property type="entry name" value="Mas-related G-protein coupled receptor member E"/>
    <property type="match status" value="1"/>
</dbReference>
<comment type="subcellular location">
    <subcellularLocation>
        <location evidence="1">Cell membrane</location>
        <topology evidence="1">Multi-pass membrane protein</topology>
    </subcellularLocation>
</comment>
<keyword evidence="3 10" id="KW-0812">Transmembrane</keyword>
<evidence type="ECO:0000256" key="10">
    <source>
        <dbReference type="RuleBase" id="RU000688"/>
    </source>
</evidence>
<dbReference type="GO" id="GO:0005886">
    <property type="term" value="C:plasma membrane"/>
    <property type="evidence" value="ECO:0007669"/>
    <property type="project" value="UniProtKB-SubCell"/>
</dbReference>
<proteinExistence type="inferred from homology"/>
<dbReference type="PROSITE" id="PS50262">
    <property type="entry name" value="G_PROTEIN_RECEP_F1_2"/>
    <property type="match status" value="1"/>
</dbReference>
<evidence type="ECO:0000256" key="4">
    <source>
        <dbReference type="ARBA" id="ARBA00022989"/>
    </source>
</evidence>
<keyword evidence="6" id="KW-0472">Membrane</keyword>
<dbReference type="Gene3D" id="1.20.1070.10">
    <property type="entry name" value="Rhodopsin 7-helix transmembrane proteins"/>
    <property type="match status" value="1"/>
</dbReference>
<keyword evidence="7 10" id="KW-0675">Receptor</keyword>
<dbReference type="Pfam" id="PF00001">
    <property type="entry name" value="7tm_1"/>
    <property type="match status" value="1"/>
</dbReference>
<evidence type="ECO:0000256" key="7">
    <source>
        <dbReference type="ARBA" id="ARBA00023170"/>
    </source>
</evidence>
<dbReference type="PANTHER" id="PTHR11334:SF29">
    <property type="entry name" value="MAS-RELATED G-PROTEIN COUPLED RECEPTOR MEMBER X2"/>
    <property type="match status" value="1"/>
</dbReference>
<dbReference type="SUPFAM" id="SSF81321">
    <property type="entry name" value="Family A G protein-coupled receptor-like"/>
    <property type="match status" value="1"/>
</dbReference>